<keyword evidence="7 12" id="KW-0460">Magnesium</keyword>
<dbReference type="HAMAP" id="MF_01588">
    <property type="entry name" value="DNA_ligase_A"/>
    <property type="match status" value="1"/>
</dbReference>
<comment type="cofactor">
    <cofactor evidence="12">
        <name>Mg(2+)</name>
        <dbReference type="ChEBI" id="CHEBI:18420"/>
    </cofactor>
    <cofactor evidence="12">
        <name>Mn(2+)</name>
        <dbReference type="ChEBI" id="CHEBI:29035"/>
    </cofactor>
</comment>
<evidence type="ECO:0000256" key="11">
    <source>
        <dbReference type="ARBA" id="ARBA00034005"/>
    </source>
</evidence>
<dbReference type="Gene3D" id="6.20.10.30">
    <property type="match status" value="1"/>
</dbReference>
<dbReference type="EMBL" id="JAUOZS010000001">
    <property type="protein sequence ID" value="MDT8900227.1"/>
    <property type="molecule type" value="Genomic_DNA"/>
</dbReference>
<dbReference type="InterPro" id="IPR001679">
    <property type="entry name" value="DNA_ligase"/>
</dbReference>
<evidence type="ECO:0000256" key="13">
    <source>
        <dbReference type="RuleBase" id="RU000618"/>
    </source>
</evidence>
<keyword evidence="2 12" id="KW-0436">Ligase</keyword>
<feature type="binding site" evidence="12">
    <location>
        <position position="143"/>
    </location>
    <ligand>
        <name>NAD(+)</name>
        <dbReference type="ChEBI" id="CHEBI:57540"/>
    </ligand>
</feature>
<dbReference type="Pfam" id="PF01653">
    <property type="entry name" value="DNA_ligase_aden"/>
    <property type="match status" value="1"/>
</dbReference>
<dbReference type="GO" id="GO:0003911">
    <property type="term" value="F:DNA ligase (NAD+) activity"/>
    <property type="evidence" value="ECO:0007669"/>
    <property type="project" value="UniProtKB-EC"/>
</dbReference>
<dbReference type="SUPFAM" id="SSF52113">
    <property type="entry name" value="BRCT domain"/>
    <property type="match status" value="1"/>
</dbReference>
<organism evidence="15 16">
    <name type="scientific">Anaeroselena agilis</name>
    <dbReference type="NCBI Taxonomy" id="3063788"/>
    <lineage>
        <taxon>Bacteria</taxon>
        <taxon>Bacillati</taxon>
        <taxon>Bacillota</taxon>
        <taxon>Negativicutes</taxon>
        <taxon>Acetonemataceae</taxon>
        <taxon>Anaeroselena</taxon>
    </lineage>
</organism>
<keyword evidence="4 12" id="KW-0479">Metal-binding</keyword>
<dbReference type="InterPro" id="IPR036420">
    <property type="entry name" value="BRCT_dom_sf"/>
</dbReference>
<feature type="binding site" evidence="12">
    <location>
        <position position="295"/>
    </location>
    <ligand>
        <name>NAD(+)</name>
        <dbReference type="ChEBI" id="CHEBI:57540"/>
    </ligand>
</feature>
<evidence type="ECO:0000256" key="10">
    <source>
        <dbReference type="ARBA" id="ARBA00023211"/>
    </source>
</evidence>
<evidence type="ECO:0000256" key="3">
    <source>
        <dbReference type="ARBA" id="ARBA00022705"/>
    </source>
</evidence>
<dbReference type="PIRSF" id="PIRSF001604">
    <property type="entry name" value="LigA"/>
    <property type="match status" value="1"/>
</dbReference>
<feature type="binding site" evidence="12">
    <location>
        <begin position="40"/>
        <end position="44"/>
    </location>
    <ligand>
        <name>NAD(+)</name>
        <dbReference type="ChEBI" id="CHEBI:57540"/>
    </ligand>
</feature>
<evidence type="ECO:0000256" key="1">
    <source>
        <dbReference type="ARBA" id="ARBA00004067"/>
    </source>
</evidence>
<dbReference type="InterPro" id="IPR010994">
    <property type="entry name" value="RuvA_2-like"/>
</dbReference>
<dbReference type="InterPro" id="IPR013840">
    <property type="entry name" value="DNAligase_N"/>
</dbReference>
<dbReference type="InterPro" id="IPR004150">
    <property type="entry name" value="NAD_DNA_ligase_OB"/>
</dbReference>
<keyword evidence="8 12" id="KW-0520">NAD</keyword>
<dbReference type="CDD" id="cd17748">
    <property type="entry name" value="BRCT_DNA_ligase_like"/>
    <property type="match status" value="1"/>
</dbReference>
<evidence type="ECO:0000259" key="14">
    <source>
        <dbReference type="PROSITE" id="PS50172"/>
    </source>
</evidence>
<comment type="catalytic activity">
    <reaction evidence="11 12 13">
        <text>NAD(+) + (deoxyribonucleotide)n-3'-hydroxyl + 5'-phospho-(deoxyribonucleotide)m = (deoxyribonucleotide)n+m + AMP + beta-nicotinamide D-nucleotide.</text>
        <dbReference type="EC" id="6.5.1.2"/>
    </reaction>
</comment>
<dbReference type="SUPFAM" id="SSF56091">
    <property type="entry name" value="DNA ligase/mRNA capping enzyme, catalytic domain"/>
    <property type="match status" value="1"/>
</dbReference>
<dbReference type="Gene3D" id="1.10.287.610">
    <property type="entry name" value="Helix hairpin bin"/>
    <property type="match status" value="1"/>
</dbReference>
<dbReference type="InterPro" id="IPR012340">
    <property type="entry name" value="NA-bd_OB-fold"/>
</dbReference>
<gene>
    <name evidence="12 15" type="primary">ligA</name>
    <name evidence="15" type="ORF">Q4T40_03110</name>
</gene>
<dbReference type="SMART" id="SM00532">
    <property type="entry name" value="LIGANc"/>
    <property type="match status" value="1"/>
</dbReference>
<keyword evidence="10 12" id="KW-0464">Manganese</keyword>
<dbReference type="EC" id="6.5.1.2" evidence="12 13"/>
<proteinExistence type="inferred from homology"/>
<evidence type="ECO:0000256" key="6">
    <source>
        <dbReference type="ARBA" id="ARBA00022833"/>
    </source>
</evidence>
<feature type="binding site" evidence="12">
    <location>
        <begin position="89"/>
        <end position="90"/>
    </location>
    <ligand>
        <name>NAD(+)</name>
        <dbReference type="ChEBI" id="CHEBI:57540"/>
    </ligand>
</feature>
<comment type="similarity">
    <text evidence="12">Belongs to the NAD-dependent DNA ligase family. LigA subfamily.</text>
</comment>
<evidence type="ECO:0000256" key="5">
    <source>
        <dbReference type="ARBA" id="ARBA00022763"/>
    </source>
</evidence>
<evidence type="ECO:0000313" key="16">
    <source>
        <dbReference type="Proteomes" id="UP001254848"/>
    </source>
</evidence>
<dbReference type="InterPro" id="IPR033136">
    <property type="entry name" value="DNA_ligase_CS"/>
</dbReference>
<evidence type="ECO:0000256" key="4">
    <source>
        <dbReference type="ARBA" id="ARBA00022723"/>
    </source>
</evidence>
<feature type="domain" description="BRCT" evidence="14">
    <location>
        <begin position="595"/>
        <end position="678"/>
    </location>
</feature>
<evidence type="ECO:0000256" key="8">
    <source>
        <dbReference type="ARBA" id="ARBA00023027"/>
    </source>
</evidence>
<dbReference type="PROSITE" id="PS50172">
    <property type="entry name" value="BRCT"/>
    <property type="match status" value="1"/>
</dbReference>
<dbReference type="Pfam" id="PF03119">
    <property type="entry name" value="DNA_ligase_ZBD"/>
    <property type="match status" value="1"/>
</dbReference>
<dbReference type="PROSITE" id="PS01056">
    <property type="entry name" value="DNA_LIGASE_N2"/>
    <property type="match status" value="1"/>
</dbReference>
<dbReference type="NCBIfam" id="NF005932">
    <property type="entry name" value="PRK07956.1"/>
    <property type="match status" value="1"/>
</dbReference>
<feature type="binding site" evidence="12">
    <location>
        <position position="436"/>
    </location>
    <ligand>
        <name>Zn(2+)</name>
        <dbReference type="ChEBI" id="CHEBI:29105"/>
    </ligand>
</feature>
<dbReference type="Gene3D" id="1.10.150.20">
    <property type="entry name" value="5' to 3' exonuclease, C-terminal subdomain"/>
    <property type="match status" value="2"/>
</dbReference>
<feature type="binding site" evidence="12">
    <location>
        <position position="431"/>
    </location>
    <ligand>
        <name>Zn(2+)</name>
        <dbReference type="ChEBI" id="CHEBI:29105"/>
    </ligand>
</feature>
<dbReference type="Pfam" id="PF12826">
    <property type="entry name" value="HHH_2"/>
    <property type="match status" value="1"/>
</dbReference>
<dbReference type="InterPro" id="IPR018239">
    <property type="entry name" value="DNA_ligase_AS"/>
</dbReference>
<feature type="binding site" evidence="12">
    <location>
        <position position="319"/>
    </location>
    <ligand>
        <name>NAD(+)</name>
        <dbReference type="ChEBI" id="CHEBI:57540"/>
    </ligand>
</feature>
<keyword evidence="5 12" id="KW-0227">DNA damage</keyword>
<dbReference type="InterPro" id="IPR001357">
    <property type="entry name" value="BRCT_dom"/>
</dbReference>
<feature type="binding site" evidence="12">
    <location>
        <position position="120"/>
    </location>
    <ligand>
        <name>NAD(+)</name>
        <dbReference type="ChEBI" id="CHEBI:57540"/>
    </ligand>
</feature>
<protein>
    <recommendedName>
        <fullName evidence="12 13">DNA ligase</fullName>
        <ecNumber evidence="12 13">6.5.1.2</ecNumber>
    </recommendedName>
    <alternativeName>
        <fullName evidence="12">Polydeoxyribonucleotide synthase [NAD(+)]</fullName>
    </alternativeName>
</protein>
<accession>A0ABU3NVR7</accession>
<feature type="binding site" evidence="12">
    <location>
        <position position="179"/>
    </location>
    <ligand>
        <name>NAD(+)</name>
        <dbReference type="ChEBI" id="CHEBI:57540"/>
    </ligand>
</feature>
<dbReference type="InterPro" id="IPR004149">
    <property type="entry name" value="Znf_DNAligase_C4"/>
</dbReference>
<comment type="function">
    <text evidence="1 12">DNA ligase that catalyzes the formation of phosphodiester linkages between 5'-phosphoryl and 3'-hydroxyl groups in double-stranded DNA using NAD as a coenzyme and as the energy source for the reaction. It is essential for DNA replication and repair of damaged DNA.</text>
</comment>
<evidence type="ECO:0000256" key="7">
    <source>
        <dbReference type="ARBA" id="ARBA00022842"/>
    </source>
</evidence>
<dbReference type="Pfam" id="PF14520">
    <property type="entry name" value="HHH_5"/>
    <property type="match status" value="1"/>
</dbReference>
<dbReference type="InterPro" id="IPR003583">
    <property type="entry name" value="Hlx-hairpin-Hlx_DNA-bd_motif"/>
</dbReference>
<dbReference type="RefSeq" id="WP_413778783.1">
    <property type="nucleotide sequence ID" value="NZ_JAUOZS010000001.1"/>
</dbReference>
<dbReference type="Gene3D" id="3.30.470.30">
    <property type="entry name" value="DNA ligase/mRNA capping enzyme"/>
    <property type="match status" value="1"/>
</dbReference>
<evidence type="ECO:0000313" key="15">
    <source>
        <dbReference type="EMBL" id="MDT8900227.1"/>
    </source>
</evidence>
<dbReference type="InterPro" id="IPR013839">
    <property type="entry name" value="DNAligase_adenylation"/>
</dbReference>
<evidence type="ECO:0000256" key="12">
    <source>
        <dbReference type="HAMAP-Rule" id="MF_01588"/>
    </source>
</evidence>
<dbReference type="SUPFAM" id="SSF47781">
    <property type="entry name" value="RuvA domain 2-like"/>
    <property type="match status" value="1"/>
</dbReference>
<dbReference type="InterPro" id="IPR041663">
    <property type="entry name" value="DisA/LigA_HHH"/>
</dbReference>
<feature type="active site" description="N6-AMP-lysine intermediate" evidence="12">
    <location>
        <position position="122"/>
    </location>
</feature>
<feature type="binding site" evidence="12">
    <location>
        <position position="413"/>
    </location>
    <ligand>
        <name>Zn(2+)</name>
        <dbReference type="ChEBI" id="CHEBI:29105"/>
    </ligand>
</feature>
<keyword evidence="6 12" id="KW-0862">Zinc</keyword>
<dbReference type="CDD" id="cd00114">
    <property type="entry name" value="LIGANc"/>
    <property type="match status" value="1"/>
</dbReference>
<dbReference type="Gene3D" id="2.40.50.140">
    <property type="entry name" value="Nucleic acid-binding proteins"/>
    <property type="match status" value="1"/>
</dbReference>
<keyword evidence="16" id="KW-1185">Reference proteome</keyword>
<keyword evidence="3 12" id="KW-0235">DNA replication</keyword>
<dbReference type="Proteomes" id="UP001254848">
    <property type="component" value="Unassembled WGS sequence"/>
</dbReference>
<dbReference type="PANTHER" id="PTHR23389">
    <property type="entry name" value="CHROMOSOME TRANSMISSION FIDELITY FACTOR 18"/>
    <property type="match status" value="1"/>
</dbReference>
<dbReference type="SMART" id="SM00292">
    <property type="entry name" value="BRCT"/>
    <property type="match status" value="1"/>
</dbReference>
<evidence type="ECO:0000256" key="2">
    <source>
        <dbReference type="ARBA" id="ARBA00022598"/>
    </source>
</evidence>
<sequence>MSAKVPANIEEAARLAAELRQELNHHSHRYYVLDAPEISDAEFDDLMRRLQAIEAAYPELVSPDSPTRRVGGAPAEGFGRVAHPTPMLSLGNALSLDELKAFDARVKSGLDGKEVEYVVELKIDGLAVNLLYEGGRLVRAATRGDGQYGEDVTANVRTIRAVPLVLHGDYPRRIEVRGEVYLPRREFERINKGREAADEALFANPRNAAAGSLRQLDPRITAERALDVFVYGVGVREGVELATHAGTLAYLGGLGFKINPHYKVFGAIEEVAAYCEGWADKRAELPYDIDGLVIKVNSLADQADLGFTAKDPRWAIAYKFPAEQAVTVVEDIIVSVGRTGVLTPTAVLRPVRLAGTTVSRATLHNEDYIRDKDVRIGDTVLVHKAGEIIPEVVAVLGERRTGAEREFSIPESCPECGSPVVRQPGEAAHKCTNLQCPAILREGLFHFVSRDAMDIDGLGPAVVTSLLAAGLVKDAADLYGLTKEELLTLERKGEKSARNLLDAIDKSRQAGLARLLFGLGIRFVGVKAAGSLARRFGDIDSIAAATAEELTAVEEIGPKIAGSVVSWFADPANLALVDKLRRAGVKLTEERPSAVGPQPFAGKTFVLTGTLAAMTRGEATARIEKLGGKVAGSVSKKTDYVVVGEEAGSKLDKARSLGVTVLDEEGFGELLAAAPDMV</sequence>
<dbReference type="Pfam" id="PF03120">
    <property type="entry name" value="OB_DNA_ligase"/>
    <property type="match status" value="1"/>
</dbReference>
<keyword evidence="9 12" id="KW-0234">DNA repair</keyword>
<dbReference type="Pfam" id="PF00533">
    <property type="entry name" value="BRCT"/>
    <property type="match status" value="1"/>
</dbReference>
<dbReference type="PANTHER" id="PTHR23389:SF9">
    <property type="entry name" value="DNA LIGASE"/>
    <property type="match status" value="1"/>
</dbReference>
<dbReference type="SUPFAM" id="SSF50249">
    <property type="entry name" value="Nucleic acid-binding proteins"/>
    <property type="match status" value="1"/>
</dbReference>
<evidence type="ECO:0000256" key="9">
    <source>
        <dbReference type="ARBA" id="ARBA00023204"/>
    </source>
</evidence>
<dbReference type="SMART" id="SM00278">
    <property type="entry name" value="HhH1"/>
    <property type="match status" value="3"/>
</dbReference>
<dbReference type="Gene3D" id="3.40.50.10190">
    <property type="entry name" value="BRCT domain"/>
    <property type="match status" value="1"/>
</dbReference>
<dbReference type="NCBIfam" id="TIGR00575">
    <property type="entry name" value="dnlj"/>
    <property type="match status" value="1"/>
</dbReference>
<comment type="caution">
    <text evidence="15">The sequence shown here is derived from an EMBL/GenBank/DDBJ whole genome shotgun (WGS) entry which is preliminary data.</text>
</comment>
<feature type="binding site" evidence="12">
    <location>
        <position position="416"/>
    </location>
    <ligand>
        <name>Zn(2+)</name>
        <dbReference type="ChEBI" id="CHEBI:29105"/>
    </ligand>
</feature>
<reference evidence="15 16" key="1">
    <citation type="submission" date="2023-07" db="EMBL/GenBank/DDBJ databases">
        <title>The novel representative of Negativicutes class, Anaeroselena agilis gen. nov. sp. nov.</title>
        <authorList>
            <person name="Prokofeva M.I."/>
            <person name="Elcheninov A.G."/>
            <person name="Klyukina A."/>
            <person name="Kublanov I.V."/>
            <person name="Frolov E.N."/>
            <person name="Podosokorskaya O.A."/>
        </authorList>
    </citation>
    <scope>NUCLEOTIDE SEQUENCE [LARGE SCALE GENOMIC DNA]</scope>
    <source>
        <strain evidence="15 16">4137-cl</strain>
    </source>
</reference>
<dbReference type="PROSITE" id="PS01055">
    <property type="entry name" value="DNA_LIGASE_N1"/>
    <property type="match status" value="1"/>
</dbReference>
<name>A0ABU3NVR7_9FIRM</name>